<evidence type="ECO:0000313" key="15">
    <source>
        <dbReference type="Proteomes" id="UP001208570"/>
    </source>
</evidence>
<dbReference type="EMBL" id="JAODUP010000332">
    <property type="protein sequence ID" value="KAK2152325.1"/>
    <property type="molecule type" value="Genomic_DNA"/>
</dbReference>
<dbReference type="Proteomes" id="UP001208570">
    <property type="component" value="Unassembled WGS sequence"/>
</dbReference>
<accession>A0AAD9JHL6</accession>
<dbReference type="FunFam" id="3.30.710.10:FF:000053">
    <property type="entry name" value="potassium voltage-gated channel subfamily A member 4"/>
    <property type="match status" value="1"/>
</dbReference>
<keyword evidence="7" id="KW-0630">Potassium</keyword>
<proteinExistence type="predicted"/>
<keyword evidence="4 12" id="KW-0812">Transmembrane</keyword>
<evidence type="ECO:0000256" key="6">
    <source>
        <dbReference type="ARBA" id="ARBA00022882"/>
    </source>
</evidence>
<keyword evidence="3" id="KW-0633">Potassium transport</keyword>
<dbReference type="InterPro" id="IPR028325">
    <property type="entry name" value="VG_K_chnl"/>
</dbReference>
<evidence type="ECO:0000259" key="13">
    <source>
        <dbReference type="SMART" id="SM00225"/>
    </source>
</evidence>
<dbReference type="Gene3D" id="1.10.287.70">
    <property type="match status" value="1"/>
</dbReference>
<dbReference type="InterPro" id="IPR003131">
    <property type="entry name" value="T1-type_BTB"/>
</dbReference>
<evidence type="ECO:0000256" key="9">
    <source>
        <dbReference type="ARBA" id="ARBA00023065"/>
    </source>
</evidence>
<evidence type="ECO:0000256" key="2">
    <source>
        <dbReference type="ARBA" id="ARBA00022448"/>
    </source>
</evidence>
<dbReference type="SMART" id="SM00225">
    <property type="entry name" value="BTB"/>
    <property type="match status" value="1"/>
</dbReference>
<dbReference type="FunFam" id="1.20.120.350:FF:000074">
    <property type="entry name" value="SHaW family of potassium channels"/>
    <property type="match status" value="1"/>
</dbReference>
<protein>
    <recommendedName>
        <fullName evidence="13">BTB domain-containing protein</fullName>
    </recommendedName>
</protein>
<keyword evidence="5" id="KW-0631">Potassium channel</keyword>
<dbReference type="GO" id="GO:0001508">
    <property type="term" value="P:action potential"/>
    <property type="evidence" value="ECO:0007669"/>
    <property type="project" value="TreeGrafter"/>
</dbReference>
<dbReference type="PANTHER" id="PTHR11537:SF155">
    <property type="entry name" value="POTASSIUM VOLTAGE-GATED CHANNEL SUBFAMILY A MEMBER 7"/>
    <property type="match status" value="1"/>
</dbReference>
<sequence>MGKAQPALAGQRRTYRNSNVTVSVELTLFSISHGSKYENVGSGVSGTGSGGTPVEPSHHEVLDHHHDCIKSGCQRVIINVSGQRYETQLRTLNRFPETLLGDPLKRRQFWDSRRNEFFIDRHRPSFQAVLYYYQSGGRLRRPIEVPEDIFLEELEFYNLGEQTIRDYKEKEGFIMEQQKALPKSVWQRKIWLLCEEPDSSIAAKVFAIISIICILISIINFCLETMPGFERNSCINVTSTNGTGYNMVPNYVEPFFIVETICVAWFTLEFILRFASCPNKLLFCKNIMNIFDVLAILPFFITLITVTVAGQCDSTNKGGSFIFIRVLRVFRVFKLSKHSQGLRILGLTIKTSMRELGMFFFFLIVAMVIFSAAAYYAEQGEKDTQLTSIPGAFWWAIVTMTTVGYGDVTPVGVWGKLVGAFCVIAGVLTIALPVPVVVANFNNFYRHESGRGYISA</sequence>
<evidence type="ECO:0000256" key="3">
    <source>
        <dbReference type="ARBA" id="ARBA00022538"/>
    </source>
</evidence>
<dbReference type="GO" id="GO:0051260">
    <property type="term" value="P:protein homooligomerization"/>
    <property type="evidence" value="ECO:0007669"/>
    <property type="project" value="InterPro"/>
</dbReference>
<comment type="caution">
    <text evidence="14">The sequence shown here is derived from an EMBL/GenBank/DDBJ whole genome shotgun (WGS) entry which is preliminary data.</text>
</comment>
<keyword evidence="6" id="KW-0851">Voltage-gated channel</keyword>
<reference evidence="14" key="1">
    <citation type="journal article" date="2023" name="Mol. Biol. Evol.">
        <title>Third-Generation Sequencing Reveals the Adaptive Role of the Epigenome in Three Deep-Sea Polychaetes.</title>
        <authorList>
            <person name="Perez M."/>
            <person name="Aroh O."/>
            <person name="Sun Y."/>
            <person name="Lan Y."/>
            <person name="Juniper S.K."/>
            <person name="Young C.R."/>
            <person name="Angers B."/>
            <person name="Qian P.Y."/>
        </authorList>
    </citation>
    <scope>NUCLEOTIDE SEQUENCE</scope>
    <source>
        <strain evidence="14">P08H-3</strain>
    </source>
</reference>
<dbReference type="InterPro" id="IPR000210">
    <property type="entry name" value="BTB/POZ_dom"/>
</dbReference>
<keyword evidence="11" id="KW-0407">Ion channel</keyword>
<organism evidence="14 15">
    <name type="scientific">Paralvinella palmiformis</name>
    <dbReference type="NCBI Taxonomy" id="53620"/>
    <lineage>
        <taxon>Eukaryota</taxon>
        <taxon>Metazoa</taxon>
        <taxon>Spiralia</taxon>
        <taxon>Lophotrochozoa</taxon>
        <taxon>Annelida</taxon>
        <taxon>Polychaeta</taxon>
        <taxon>Sedentaria</taxon>
        <taxon>Canalipalpata</taxon>
        <taxon>Terebellida</taxon>
        <taxon>Terebelliformia</taxon>
        <taxon>Alvinellidae</taxon>
        <taxon>Paralvinella</taxon>
    </lineage>
</organism>
<feature type="transmembrane region" description="Helical" evidence="12">
    <location>
        <begin position="389"/>
        <end position="406"/>
    </location>
</feature>
<dbReference type="SUPFAM" id="SSF54695">
    <property type="entry name" value="POZ domain"/>
    <property type="match status" value="1"/>
</dbReference>
<keyword evidence="15" id="KW-1185">Reference proteome</keyword>
<evidence type="ECO:0000256" key="12">
    <source>
        <dbReference type="SAM" id="Phobius"/>
    </source>
</evidence>
<evidence type="ECO:0000256" key="4">
    <source>
        <dbReference type="ARBA" id="ARBA00022692"/>
    </source>
</evidence>
<dbReference type="FunFam" id="1.10.287.70:FF:000264">
    <property type="entry name" value="Potassium channel"/>
    <property type="match status" value="1"/>
</dbReference>
<evidence type="ECO:0000256" key="11">
    <source>
        <dbReference type="ARBA" id="ARBA00023303"/>
    </source>
</evidence>
<dbReference type="InterPro" id="IPR011333">
    <property type="entry name" value="SKP1/BTB/POZ_sf"/>
</dbReference>
<comment type="subcellular location">
    <subcellularLocation>
        <location evidence="1">Membrane</location>
        <topology evidence="1">Multi-pass membrane protein</topology>
    </subcellularLocation>
</comment>
<dbReference type="GO" id="GO:0005251">
    <property type="term" value="F:delayed rectifier potassium channel activity"/>
    <property type="evidence" value="ECO:0007669"/>
    <property type="project" value="TreeGrafter"/>
</dbReference>
<dbReference type="Pfam" id="PF02214">
    <property type="entry name" value="BTB_2"/>
    <property type="match status" value="1"/>
</dbReference>
<evidence type="ECO:0000256" key="5">
    <source>
        <dbReference type="ARBA" id="ARBA00022826"/>
    </source>
</evidence>
<evidence type="ECO:0000256" key="7">
    <source>
        <dbReference type="ARBA" id="ARBA00022958"/>
    </source>
</evidence>
<dbReference type="PANTHER" id="PTHR11537">
    <property type="entry name" value="VOLTAGE-GATED POTASSIUM CHANNEL"/>
    <property type="match status" value="1"/>
</dbReference>
<name>A0AAD9JHL6_9ANNE</name>
<keyword evidence="9" id="KW-0406">Ion transport</keyword>
<keyword evidence="10 12" id="KW-0472">Membrane</keyword>
<dbReference type="GO" id="GO:0008076">
    <property type="term" value="C:voltage-gated potassium channel complex"/>
    <property type="evidence" value="ECO:0007669"/>
    <property type="project" value="InterPro"/>
</dbReference>
<dbReference type="PRINTS" id="PR00169">
    <property type="entry name" value="KCHANNEL"/>
</dbReference>
<gene>
    <name evidence="14" type="ORF">LSH36_333g02012</name>
</gene>
<feature type="transmembrane region" description="Helical" evidence="12">
    <location>
        <begin position="418"/>
        <end position="441"/>
    </location>
</feature>
<keyword evidence="2" id="KW-0813">Transport</keyword>
<dbReference type="SUPFAM" id="SSF81324">
    <property type="entry name" value="Voltage-gated potassium channels"/>
    <property type="match status" value="1"/>
</dbReference>
<evidence type="ECO:0000256" key="8">
    <source>
        <dbReference type="ARBA" id="ARBA00022989"/>
    </source>
</evidence>
<dbReference type="InterPro" id="IPR005821">
    <property type="entry name" value="Ion_trans_dom"/>
</dbReference>
<dbReference type="PRINTS" id="PR01491">
    <property type="entry name" value="KVCHANNEL"/>
</dbReference>
<dbReference type="Gene3D" id="3.30.710.10">
    <property type="entry name" value="Potassium Channel Kv1.1, Chain A"/>
    <property type="match status" value="1"/>
</dbReference>
<dbReference type="Gene3D" id="1.20.120.350">
    <property type="entry name" value="Voltage-gated potassium channels. Chain C"/>
    <property type="match status" value="1"/>
</dbReference>
<dbReference type="InterPro" id="IPR003972">
    <property type="entry name" value="K_chnl_volt-dep_Kv1"/>
</dbReference>
<keyword evidence="8 12" id="KW-1133">Transmembrane helix</keyword>
<feature type="domain" description="BTB" evidence="13">
    <location>
        <begin position="74"/>
        <end position="168"/>
    </location>
</feature>
<dbReference type="AlphaFoldDB" id="A0AAD9JHL6"/>
<feature type="transmembrane region" description="Helical" evidence="12">
    <location>
        <begin position="287"/>
        <end position="309"/>
    </location>
</feature>
<feature type="transmembrane region" description="Helical" evidence="12">
    <location>
        <begin position="201"/>
        <end position="221"/>
    </location>
</feature>
<dbReference type="InterPro" id="IPR003968">
    <property type="entry name" value="K_chnl_volt-dep_Kv"/>
</dbReference>
<feature type="transmembrane region" description="Helical" evidence="12">
    <location>
        <begin position="255"/>
        <end position="275"/>
    </location>
</feature>
<dbReference type="Pfam" id="PF00520">
    <property type="entry name" value="Ion_trans"/>
    <property type="match status" value="1"/>
</dbReference>
<evidence type="ECO:0000313" key="14">
    <source>
        <dbReference type="EMBL" id="KAK2152325.1"/>
    </source>
</evidence>
<evidence type="ECO:0000256" key="1">
    <source>
        <dbReference type="ARBA" id="ARBA00004141"/>
    </source>
</evidence>
<dbReference type="InterPro" id="IPR027359">
    <property type="entry name" value="Volt_channel_dom_sf"/>
</dbReference>
<feature type="transmembrane region" description="Helical" evidence="12">
    <location>
        <begin position="356"/>
        <end position="377"/>
    </location>
</feature>
<dbReference type="PRINTS" id="PR01496">
    <property type="entry name" value="SHAKERCHANEL"/>
</dbReference>
<evidence type="ECO:0000256" key="10">
    <source>
        <dbReference type="ARBA" id="ARBA00023136"/>
    </source>
</evidence>